<evidence type="ECO:0000313" key="2">
    <source>
        <dbReference type="Proteomes" id="UP001428290"/>
    </source>
</evidence>
<dbReference type="EMBL" id="BAABRU010000052">
    <property type="protein sequence ID" value="GAA5531459.1"/>
    <property type="molecule type" value="Genomic_DNA"/>
</dbReference>
<reference evidence="1 2" key="1">
    <citation type="submission" date="2024-02" db="EMBL/GenBank/DDBJ databases">
        <title>Herpetosiphon gulosus NBRC 112829.</title>
        <authorList>
            <person name="Ichikawa N."/>
            <person name="Katano-Makiyama Y."/>
            <person name="Hidaka K."/>
        </authorList>
    </citation>
    <scope>NUCLEOTIDE SEQUENCE [LARGE SCALE GENOMIC DNA]</scope>
    <source>
        <strain evidence="1 2">NBRC 112829</strain>
    </source>
</reference>
<proteinExistence type="predicted"/>
<protein>
    <submittedName>
        <fullName evidence="1">Uncharacterized protein</fullName>
    </submittedName>
</protein>
<organism evidence="1 2">
    <name type="scientific">Herpetosiphon gulosus</name>
    <dbReference type="NCBI Taxonomy" id="1973496"/>
    <lineage>
        <taxon>Bacteria</taxon>
        <taxon>Bacillati</taxon>
        <taxon>Chloroflexota</taxon>
        <taxon>Chloroflexia</taxon>
        <taxon>Herpetosiphonales</taxon>
        <taxon>Herpetosiphonaceae</taxon>
        <taxon>Herpetosiphon</taxon>
    </lineage>
</organism>
<comment type="caution">
    <text evidence="1">The sequence shown here is derived from an EMBL/GenBank/DDBJ whole genome shotgun (WGS) entry which is preliminary data.</text>
</comment>
<evidence type="ECO:0000313" key="1">
    <source>
        <dbReference type="EMBL" id="GAA5531459.1"/>
    </source>
</evidence>
<gene>
    <name evidence="1" type="ORF">Hgul01_05284</name>
</gene>
<keyword evidence="2" id="KW-1185">Reference proteome</keyword>
<accession>A0ABP9X7W2</accession>
<name>A0ABP9X7W2_9CHLR</name>
<sequence>MALLLDQYKAAKELSVGEGAIREPYPEVQVRHIAYREAFVALHKALSDFIEEHDLIPVCDFILNQMQHHKHDSSYLNKCQQAQGTYNGRRRGGWVVDENFVFFMGNTEQLIIPIAEIEDLSLDIWYG</sequence>
<dbReference type="Proteomes" id="UP001428290">
    <property type="component" value="Unassembled WGS sequence"/>
</dbReference>